<keyword evidence="4" id="KW-0732">Signal</keyword>
<evidence type="ECO:0000256" key="5">
    <source>
        <dbReference type="ARBA" id="ARBA00022737"/>
    </source>
</evidence>
<gene>
    <name evidence="13" type="ORF">HUW48_08515</name>
</gene>
<dbReference type="RefSeq" id="WP_182415275.1">
    <property type="nucleotide sequence ID" value="NZ_CP055153.1"/>
</dbReference>
<reference evidence="13 14" key="2">
    <citation type="submission" date="2020-08" db="EMBL/GenBank/DDBJ databases">
        <title>Adhaeribacter dokdonensis sp. nov., isolated from the rhizosphere of Elymus tsukushiensis, a plant native to the Dokdo Islands, Republic of Korea.</title>
        <authorList>
            <person name="Ghim S.Y."/>
        </authorList>
    </citation>
    <scope>NUCLEOTIDE SEQUENCE [LARGE SCALE GENOMIC DNA]</scope>
    <source>
        <strain evidence="13 14">KUDC8001</strain>
    </source>
</reference>
<evidence type="ECO:0000313" key="13">
    <source>
        <dbReference type="EMBL" id="QMU28087.1"/>
    </source>
</evidence>
<evidence type="ECO:0000256" key="1">
    <source>
        <dbReference type="ARBA" id="ARBA00004167"/>
    </source>
</evidence>
<dbReference type="PRINTS" id="PR00205">
    <property type="entry name" value="CADHERIN"/>
</dbReference>
<evidence type="ECO:0000256" key="10">
    <source>
        <dbReference type="ARBA" id="ARBA00023157"/>
    </source>
</evidence>
<dbReference type="KEGG" id="add:HUW48_08515"/>
<dbReference type="SMART" id="SM00612">
    <property type="entry name" value="Kelch"/>
    <property type="match status" value="4"/>
</dbReference>
<protein>
    <submittedName>
        <fullName evidence="13">T9SS type A sorting domain-containing protein</fullName>
    </submittedName>
</protein>
<dbReference type="SMART" id="SM00112">
    <property type="entry name" value="CA"/>
    <property type="match status" value="1"/>
</dbReference>
<dbReference type="InterPro" id="IPR015919">
    <property type="entry name" value="Cadherin-like_sf"/>
</dbReference>
<evidence type="ECO:0000256" key="4">
    <source>
        <dbReference type="ARBA" id="ARBA00022729"/>
    </source>
</evidence>
<dbReference type="PANTHER" id="PTHR46773:SF5">
    <property type="entry name" value="OS04G0487100 PROTEIN"/>
    <property type="match status" value="1"/>
</dbReference>
<evidence type="ECO:0000256" key="9">
    <source>
        <dbReference type="ARBA" id="ARBA00023136"/>
    </source>
</evidence>
<dbReference type="InterPro" id="IPR026444">
    <property type="entry name" value="Secre_tail"/>
</dbReference>
<keyword evidence="9" id="KW-0472">Membrane</keyword>
<dbReference type="Pfam" id="PF18962">
    <property type="entry name" value="Por_Secre_tail"/>
    <property type="match status" value="1"/>
</dbReference>
<dbReference type="InterPro" id="IPR053256">
    <property type="entry name" value="Kelch_repeat-containing"/>
</dbReference>
<evidence type="ECO:0000256" key="7">
    <source>
        <dbReference type="ARBA" id="ARBA00022889"/>
    </source>
</evidence>
<dbReference type="SUPFAM" id="SSF117281">
    <property type="entry name" value="Kelch motif"/>
    <property type="match status" value="1"/>
</dbReference>
<dbReference type="FunFam" id="2.60.40.60:FF:000032">
    <property type="entry name" value="FAT atypical cadherin 1"/>
    <property type="match status" value="1"/>
</dbReference>
<dbReference type="PANTHER" id="PTHR46773">
    <property type="match status" value="1"/>
</dbReference>
<dbReference type="AlphaFoldDB" id="A0A7L7L5K6"/>
<dbReference type="InterPro" id="IPR002126">
    <property type="entry name" value="Cadherin-like_dom"/>
</dbReference>
<feature type="domain" description="Cadherin" evidence="12">
    <location>
        <begin position="67"/>
        <end position="165"/>
    </location>
</feature>
<keyword evidence="5" id="KW-0677">Repeat</keyword>
<reference evidence="13 14" key="1">
    <citation type="submission" date="2020-06" db="EMBL/GenBank/DDBJ databases">
        <authorList>
            <person name="Hwang Y.J."/>
        </authorList>
    </citation>
    <scope>NUCLEOTIDE SEQUENCE [LARGE SCALE GENOMIC DNA]</scope>
    <source>
        <strain evidence="13 14">KUDC8001</strain>
    </source>
</reference>
<dbReference type="EMBL" id="CP055153">
    <property type="protein sequence ID" value="QMU28087.1"/>
    <property type="molecule type" value="Genomic_DNA"/>
</dbReference>
<keyword evidence="11" id="KW-0325">Glycoprotein</keyword>
<keyword evidence="2" id="KW-0245">EGF-like domain</keyword>
<dbReference type="CDD" id="cd11304">
    <property type="entry name" value="Cadherin_repeat"/>
    <property type="match status" value="1"/>
</dbReference>
<evidence type="ECO:0000259" key="12">
    <source>
        <dbReference type="PROSITE" id="PS50268"/>
    </source>
</evidence>
<keyword evidence="8" id="KW-1133">Transmembrane helix</keyword>
<keyword evidence="7" id="KW-0130">Cell adhesion</keyword>
<evidence type="ECO:0000256" key="11">
    <source>
        <dbReference type="ARBA" id="ARBA00023180"/>
    </source>
</evidence>
<dbReference type="PROSITE" id="PS50268">
    <property type="entry name" value="CADHERIN_2"/>
    <property type="match status" value="1"/>
</dbReference>
<dbReference type="Gene3D" id="2.60.40.60">
    <property type="entry name" value="Cadherins"/>
    <property type="match status" value="1"/>
</dbReference>
<dbReference type="GO" id="GO:0005509">
    <property type="term" value="F:calcium ion binding"/>
    <property type="evidence" value="ECO:0007669"/>
    <property type="project" value="InterPro"/>
</dbReference>
<comment type="subcellular location">
    <subcellularLocation>
        <location evidence="1">Membrane</location>
        <topology evidence="1">Single-pass membrane protein</topology>
    </subcellularLocation>
</comment>
<dbReference type="Gene3D" id="2.120.10.80">
    <property type="entry name" value="Kelch-type beta propeller"/>
    <property type="match status" value="2"/>
</dbReference>
<accession>A0A7L7L5K6</accession>
<proteinExistence type="predicted"/>
<dbReference type="Proteomes" id="UP000514509">
    <property type="component" value="Chromosome"/>
</dbReference>
<dbReference type="InterPro" id="IPR015915">
    <property type="entry name" value="Kelch-typ_b-propeller"/>
</dbReference>
<dbReference type="InterPro" id="IPR006652">
    <property type="entry name" value="Kelch_1"/>
</dbReference>
<dbReference type="GO" id="GO:0007156">
    <property type="term" value="P:homophilic cell adhesion via plasma membrane adhesion molecules"/>
    <property type="evidence" value="ECO:0007669"/>
    <property type="project" value="InterPro"/>
</dbReference>
<dbReference type="Pfam" id="PF24681">
    <property type="entry name" value="Kelch_KLHDC2_KLHL20_DRC7"/>
    <property type="match status" value="1"/>
</dbReference>
<keyword evidence="6" id="KW-0106">Calcium</keyword>
<organism evidence="13 14">
    <name type="scientific">Adhaeribacter radiodurans</name>
    <dbReference type="NCBI Taxonomy" id="2745197"/>
    <lineage>
        <taxon>Bacteria</taxon>
        <taxon>Pseudomonadati</taxon>
        <taxon>Bacteroidota</taxon>
        <taxon>Cytophagia</taxon>
        <taxon>Cytophagales</taxon>
        <taxon>Hymenobacteraceae</taxon>
        <taxon>Adhaeribacter</taxon>
    </lineage>
</organism>
<evidence type="ECO:0000256" key="2">
    <source>
        <dbReference type="ARBA" id="ARBA00022536"/>
    </source>
</evidence>
<dbReference type="SUPFAM" id="SSF49313">
    <property type="entry name" value="Cadherin-like"/>
    <property type="match status" value="1"/>
</dbReference>
<evidence type="ECO:0000256" key="8">
    <source>
        <dbReference type="ARBA" id="ARBA00022989"/>
    </source>
</evidence>
<evidence type="ECO:0000256" key="6">
    <source>
        <dbReference type="ARBA" id="ARBA00022837"/>
    </source>
</evidence>
<dbReference type="GO" id="GO:0016020">
    <property type="term" value="C:membrane"/>
    <property type="evidence" value="ECO:0007669"/>
    <property type="project" value="UniProtKB-SubCell"/>
</dbReference>
<dbReference type="NCBIfam" id="TIGR04183">
    <property type="entry name" value="Por_Secre_tail"/>
    <property type="match status" value="1"/>
</dbReference>
<keyword evidence="10" id="KW-1015">Disulfide bond</keyword>
<name>A0A7L7L5K6_9BACT</name>
<sequence length="851" mass="92720">MVTVPFYSRFLLVLLFGLGIFISLTSRAAFPENTSKKVIPNRSTLPAAAETFIRSAALTFSSAPVFEKEQYTITLPEGTTPGSTIGTVKATDADGEVLTYTIITGNTNQAFVLDSVTGALSVAKNLNRHTQSSYQLNIQALDPSGLADSAMVAITLTPPTEEPAVAKITWSSVANQPYIFYEGQGKVVNGKWYTFSGFDSQKSGFTPTSRAHYFDPAINTWEPIAPMPPMNGTNYGGVTHAGFTTDNNDIYFAGGYTSNANGKGQILGTKEVWKYVVNKDQYERLPDLPQISATGQLEYLQGKLHYIAGTDRVAKIDLGDHYVLDLDNLAAGWDTLAPLPSPRQHAGSAVYEGKIYFIGGQTGHDEGSVAFRLVHAYDPQTDTWTQLADIPVQEGTRGIAHISSSVVVKGNQIIVIGGEYQFQKGTRLVSAYTPATNTWTNLTQLPIIMRGGVAGVIGGKLYYTGGKNVQRTYVGDPLTNQKIIRVALVNAANGEEIRLIGKGATVNLANLPTRDISIRASTSPDTVGSVVFQLNGPQTITQTESKMPYALLGDRPDSSYVPWRPVPGEYSLDITPYSAAQGKGLPGTTLKINFTITDTSLVSNLASNSNLQYELDTLKLGVPIYTDRPYVTTSVPESLLNSLIVKTPNDDKYNTNAGVFSLQLMRPAMVYVAYDPRVTILPAWLESWQKLNEEILVNDPKNNRYQLYSQLFTAGPITFDGNRANPAEGSLSNYFIVIQEQQDTAKLVTGIADYPKNLNENRTNRSLKIFPNPIKTTDHLYVTLENFGKEEPVFVTLHDVAGRTVLSQTLITNYQGKVNTTISLPGSLKAGVYLIKTVSTSGARQEKLIIE</sequence>
<keyword evidence="3" id="KW-0812">Transmembrane</keyword>
<dbReference type="Pfam" id="PF00028">
    <property type="entry name" value="Cadherin"/>
    <property type="match status" value="1"/>
</dbReference>
<keyword evidence="14" id="KW-1185">Reference proteome</keyword>
<evidence type="ECO:0000313" key="14">
    <source>
        <dbReference type="Proteomes" id="UP000514509"/>
    </source>
</evidence>
<evidence type="ECO:0000256" key="3">
    <source>
        <dbReference type="ARBA" id="ARBA00022692"/>
    </source>
</evidence>